<reference evidence="2" key="1">
    <citation type="journal article" date="2019" name="Int. J. Syst. Evol. Microbiol.">
        <title>The Global Catalogue of Microorganisms (GCM) 10K type strain sequencing project: providing services to taxonomists for standard genome sequencing and annotation.</title>
        <authorList>
            <consortium name="The Broad Institute Genomics Platform"/>
            <consortium name="The Broad Institute Genome Sequencing Center for Infectious Disease"/>
            <person name="Wu L."/>
            <person name="Ma J."/>
        </authorList>
    </citation>
    <scope>NUCLEOTIDE SEQUENCE [LARGE SCALE GENOMIC DNA]</scope>
    <source>
        <strain evidence="2">CCUG 43304</strain>
    </source>
</reference>
<dbReference type="PANTHER" id="PTHR45982:SF1">
    <property type="entry name" value="REGULATOR OF CHROMOSOME CONDENSATION"/>
    <property type="match status" value="1"/>
</dbReference>
<dbReference type="Proteomes" id="UP001596306">
    <property type="component" value="Unassembled WGS sequence"/>
</dbReference>
<evidence type="ECO:0000313" key="1">
    <source>
        <dbReference type="EMBL" id="MFC6355889.1"/>
    </source>
</evidence>
<dbReference type="Gene3D" id="2.130.10.30">
    <property type="entry name" value="Regulator of chromosome condensation 1/beta-lactamase-inhibitor protein II"/>
    <property type="match status" value="2"/>
</dbReference>
<dbReference type="PANTHER" id="PTHR45982">
    <property type="entry name" value="REGULATOR OF CHROMOSOME CONDENSATION"/>
    <property type="match status" value="1"/>
</dbReference>
<dbReference type="RefSeq" id="WP_386729337.1">
    <property type="nucleotide sequence ID" value="NZ_JBHSTP010000001.1"/>
</dbReference>
<accession>A0ABW1VD61</accession>
<dbReference type="InterPro" id="IPR051553">
    <property type="entry name" value="Ran_GTPase-activating"/>
</dbReference>
<comment type="caution">
    <text evidence="1">The sequence shown here is derived from an EMBL/GenBank/DDBJ whole genome shotgun (WGS) entry which is preliminary data.</text>
</comment>
<name>A0ABW1VD61_9MICO</name>
<evidence type="ECO:0000313" key="2">
    <source>
        <dbReference type="Proteomes" id="UP001596306"/>
    </source>
</evidence>
<dbReference type="InterPro" id="IPR009091">
    <property type="entry name" value="RCC1/BLIP-II"/>
</dbReference>
<proteinExistence type="predicted"/>
<dbReference type="PROSITE" id="PS51257">
    <property type="entry name" value="PROKAR_LIPOPROTEIN"/>
    <property type="match status" value="1"/>
</dbReference>
<protein>
    <submittedName>
        <fullName evidence="1">Uncharacterized protein</fullName>
    </submittedName>
</protein>
<dbReference type="Pfam" id="PF13540">
    <property type="entry name" value="RCC1_2"/>
    <property type="match status" value="1"/>
</dbReference>
<sequence length="566" mass="59872">MTRHSDHRALLALVGAVAACAIGAATVLTAAGFMDSTFAGAKLSTETASLTIAPVPYDQTFGSVLYLNEAGEVYLGGNRAAGDGAGSIATAASAAPTKVAFPSDVRIVNAIGSTNDFDRNSRTFTSYMALDSHGKVWTWGKPWNTTDYLGRGKVSDQQAATPGVVSQTQDGGALPAIVSIRRIENQFIALDNDGTMWAWGLGNENLPIVGPDKKSYAYPIKANSTTAKHGYNVRCDSGPDALGTVKWRSIWSGTNVDGAVAQNGLIYTWGLDNADALTGAGSNDTCPTISEGLNRALFQKYPTLYLTASSASYDEQVLTTEEARHQRYLDIVTAMKDKTLKACAGVSTGIVIDDSGCPVRQLVFSARQASMLTSDQELYTVHLLSGWSINELLPMLGRPADTDARNIANYAFAPRKVVFDSSAKVRSIGAGIGHFTVILTDGSVWGWGINTRCQALGVHTGVKSGESCSTWQDDIVKTPTRIDGLSGLEAASLSSAACSTWVTSTTGAVYAWGGGTLSGRDFWRCDDNGALGYKIYDYSTTAPNSPFSNPVADVSTKTRKIFSGGK</sequence>
<dbReference type="PROSITE" id="PS50012">
    <property type="entry name" value="RCC1_3"/>
    <property type="match status" value="1"/>
</dbReference>
<organism evidence="1 2">
    <name type="scientific">Luethyella okanaganae</name>
    <dbReference type="NCBI Taxonomy" id="69372"/>
    <lineage>
        <taxon>Bacteria</taxon>
        <taxon>Bacillati</taxon>
        <taxon>Actinomycetota</taxon>
        <taxon>Actinomycetes</taxon>
        <taxon>Micrococcales</taxon>
        <taxon>Microbacteriaceae</taxon>
        <taxon>Luethyella</taxon>
    </lineage>
</organism>
<dbReference type="EMBL" id="JBHSTP010000001">
    <property type="protein sequence ID" value="MFC6355889.1"/>
    <property type="molecule type" value="Genomic_DNA"/>
</dbReference>
<gene>
    <name evidence="1" type="ORF">ACFQB0_07190</name>
</gene>
<dbReference type="InterPro" id="IPR000408">
    <property type="entry name" value="Reg_chr_condens"/>
</dbReference>
<keyword evidence="2" id="KW-1185">Reference proteome</keyword>
<dbReference type="SUPFAM" id="SSF50985">
    <property type="entry name" value="RCC1/BLIP-II"/>
    <property type="match status" value="1"/>
</dbReference>